<dbReference type="PANTHER" id="PTHR16469">
    <property type="entry name" value="UBIQUITIN-ASSOCIATED AND SH3 DOMAIN-CONTAINING BA-RELATED"/>
    <property type="match status" value="1"/>
</dbReference>
<name>A0AAD5X8Y4_9FUNG</name>
<dbReference type="Proteomes" id="UP001212841">
    <property type="component" value="Unassembled WGS sequence"/>
</dbReference>
<gene>
    <name evidence="1" type="ORF">HK097_008456</name>
</gene>
<dbReference type="CDD" id="cd07067">
    <property type="entry name" value="HP_PGM_like"/>
    <property type="match status" value="1"/>
</dbReference>
<accession>A0AAD5X8Y4</accession>
<dbReference type="EMBL" id="JADGJD010000005">
    <property type="protein sequence ID" value="KAJ3057361.1"/>
    <property type="molecule type" value="Genomic_DNA"/>
</dbReference>
<comment type="caution">
    <text evidence="1">The sequence shown here is derived from an EMBL/GenBank/DDBJ whole genome shotgun (WGS) entry which is preliminary data.</text>
</comment>
<organism evidence="1 2">
    <name type="scientific">Rhizophlyctis rosea</name>
    <dbReference type="NCBI Taxonomy" id="64517"/>
    <lineage>
        <taxon>Eukaryota</taxon>
        <taxon>Fungi</taxon>
        <taxon>Fungi incertae sedis</taxon>
        <taxon>Chytridiomycota</taxon>
        <taxon>Chytridiomycota incertae sedis</taxon>
        <taxon>Chytridiomycetes</taxon>
        <taxon>Rhizophlyctidales</taxon>
        <taxon>Rhizophlyctidaceae</taxon>
        <taxon>Rhizophlyctis</taxon>
    </lineage>
</organism>
<dbReference type="InterPro" id="IPR029033">
    <property type="entry name" value="His_PPase_superfam"/>
</dbReference>
<evidence type="ECO:0008006" key="3">
    <source>
        <dbReference type="Google" id="ProtNLM"/>
    </source>
</evidence>
<dbReference type="InterPro" id="IPR013078">
    <property type="entry name" value="His_Pase_superF_clade-1"/>
</dbReference>
<dbReference type="Pfam" id="PF00300">
    <property type="entry name" value="His_Phos_1"/>
    <property type="match status" value="1"/>
</dbReference>
<evidence type="ECO:0000313" key="1">
    <source>
        <dbReference type="EMBL" id="KAJ3057361.1"/>
    </source>
</evidence>
<dbReference type="Gene3D" id="3.40.50.1240">
    <property type="entry name" value="Phosphoglycerate mutase-like"/>
    <property type="match status" value="1"/>
</dbReference>
<proteinExistence type="predicted"/>
<dbReference type="AlphaFoldDB" id="A0AAD5X8Y4"/>
<dbReference type="SUPFAM" id="SSF53254">
    <property type="entry name" value="Phosphoglycerate mutase-like"/>
    <property type="match status" value="1"/>
</dbReference>
<sequence length="265" mass="29502">MARINTVFIVRHGIRQDFLTPDFTSPTGLPHDPPLANSGHDQAQDLADHLIQIGPNIKYIVSSPFSRCLQTIQPYAQRTGLKVKIETGIAEWFNAWGKEPTEPPPHPHPDLTDIKRLFPGIVDETYQPVYPESTKWESKDEVHARFGEVLERLIPHIESIASSDVGKGSNGITNNEETGDLLIVTHAAGMIAAVRALLGERRKDVNCGVASVAKLTRTDGEGSAVLASWIRELDGDTRHLKDGAQYNWKFWEDRLVDKDEDEPSI</sequence>
<keyword evidence="2" id="KW-1185">Reference proteome</keyword>
<dbReference type="SMART" id="SM00855">
    <property type="entry name" value="PGAM"/>
    <property type="match status" value="1"/>
</dbReference>
<reference evidence="1" key="1">
    <citation type="submission" date="2020-05" db="EMBL/GenBank/DDBJ databases">
        <title>Phylogenomic resolution of chytrid fungi.</title>
        <authorList>
            <person name="Stajich J.E."/>
            <person name="Amses K."/>
            <person name="Simmons R."/>
            <person name="Seto K."/>
            <person name="Myers J."/>
            <person name="Bonds A."/>
            <person name="Quandt C.A."/>
            <person name="Barry K."/>
            <person name="Liu P."/>
            <person name="Grigoriev I."/>
            <person name="Longcore J.E."/>
            <person name="James T.Y."/>
        </authorList>
    </citation>
    <scope>NUCLEOTIDE SEQUENCE</scope>
    <source>
        <strain evidence="1">JEL0318</strain>
    </source>
</reference>
<dbReference type="InterPro" id="IPR051710">
    <property type="entry name" value="Phosphatase_SH3-domain"/>
</dbReference>
<evidence type="ECO:0000313" key="2">
    <source>
        <dbReference type="Proteomes" id="UP001212841"/>
    </source>
</evidence>
<protein>
    <recommendedName>
        <fullName evidence="3">Phosphoglycerate mutase</fullName>
    </recommendedName>
</protein>
<dbReference type="PANTHER" id="PTHR16469:SF51">
    <property type="entry name" value="TRANSCRIPTION FACTOR TAU 55 KDA SUBUNIT"/>
    <property type="match status" value="1"/>
</dbReference>